<protein>
    <submittedName>
        <fullName evidence="1">Uncharacterized protein</fullName>
    </submittedName>
</protein>
<keyword evidence="2" id="KW-1185">Reference proteome</keyword>
<name>M0A760_9EURY</name>
<organism evidence="1 2">
    <name type="scientific">Natrialba taiwanensis DSM 12281</name>
    <dbReference type="NCBI Taxonomy" id="1230458"/>
    <lineage>
        <taxon>Archaea</taxon>
        <taxon>Methanobacteriati</taxon>
        <taxon>Methanobacteriota</taxon>
        <taxon>Stenosarchaea group</taxon>
        <taxon>Halobacteria</taxon>
        <taxon>Halobacteriales</taxon>
        <taxon>Natrialbaceae</taxon>
        <taxon>Natrialba</taxon>
    </lineage>
</organism>
<reference evidence="1 2" key="1">
    <citation type="journal article" date="2014" name="PLoS Genet.">
        <title>Phylogenetically driven sequencing of extremely halophilic archaea reveals strategies for static and dynamic osmo-response.</title>
        <authorList>
            <person name="Becker E.A."/>
            <person name="Seitzer P.M."/>
            <person name="Tritt A."/>
            <person name="Larsen D."/>
            <person name="Krusor M."/>
            <person name="Yao A.I."/>
            <person name="Wu D."/>
            <person name="Madern D."/>
            <person name="Eisen J.A."/>
            <person name="Darling A.E."/>
            <person name="Facciotti M.T."/>
        </authorList>
    </citation>
    <scope>NUCLEOTIDE SEQUENCE [LARGE SCALE GENOMIC DNA]</scope>
    <source>
        <strain evidence="1 2">DSM 12281</strain>
    </source>
</reference>
<comment type="caution">
    <text evidence="1">The sequence shown here is derived from an EMBL/GenBank/DDBJ whole genome shotgun (WGS) entry which is preliminary data.</text>
</comment>
<dbReference type="AlphaFoldDB" id="M0A760"/>
<proteinExistence type="predicted"/>
<evidence type="ECO:0000313" key="1">
    <source>
        <dbReference type="EMBL" id="ELY93732.1"/>
    </source>
</evidence>
<sequence>MYVRAANERYEETTFEFQFENHGATNLSVRLAGQSNAEYNVVETLEAIIGRYRYSTLKYRL</sequence>
<gene>
    <name evidence="1" type="ORF">C484_07626</name>
</gene>
<dbReference type="EMBL" id="AOIL01000019">
    <property type="protein sequence ID" value="ELY93732.1"/>
    <property type="molecule type" value="Genomic_DNA"/>
</dbReference>
<dbReference type="Proteomes" id="UP000011648">
    <property type="component" value="Unassembled WGS sequence"/>
</dbReference>
<dbReference type="STRING" id="1230458.C484_07626"/>
<accession>M0A760</accession>
<evidence type="ECO:0000313" key="2">
    <source>
        <dbReference type="Proteomes" id="UP000011648"/>
    </source>
</evidence>